<dbReference type="KEGG" id="bse:Bsel_0026"/>
<evidence type="ECO:0008006" key="3">
    <source>
        <dbReference type="Google" id="ProtNLM"/>
    </source>
</evidence>
<accession>D6XV19</accession>
<dbReference type="OrthoDB" id="2166610at2"/>
<dbReference type="InterPro" id="IPR019644">
    <property type="entry name" value="DUF2508"/>
</dbReference>
<dbReference type="Proteomes" id="UP000000271">
    <property type="component" value="Chromosome"/>
</dbReference>
<dbReference type="AlphaFoldDB" id="D6XV19"/>
<gene>
    <name evidence="1" type="ordered locus">Bsel_0026</name>
</gene>
<dbReference type="EMBL" id="CP001791">
    <property type="protein sequence ID" value="ADH97577.1"/>
    <property type="molecule type" value="Genomic_DNA"/>
</dbReference>
<evidence type="ECO:0000313" key="2">
    <source>
        <dbReference type="Proteomes" id="UP000000271"/>
    </source>
</evidence>
<dbReference type="Pfam" id="PF10704">
    <property type="entry name" value="DUF2508"/>
    <property type="match status" value="1"/>
</dbReference>
<name>D6XV19_BACIE</name>
<organism evidence="1 2">
    <name type="scientific">Bacillus selenitireducens (strain ATCC 700615 / DSM 15326 / MLS10)</name>
    <dbReference type="NCBI Taxonomy" id="439292"/>
    <lineage>
        <taxon>Bacteria</taxon>
        <taxon>Bacillati</taxon>
        <taxon>Bacillota</taxon>
        <taxon>Bacilli</taxon>
        <taxon>Bacillales</taxon>
        <taxon>Bacillaceae</taxon>
        <taxon>Salisediminibacterium</taxon>
    </lineage>
</organism>
<sequence>MFSRKGKMRREKDAELIALLDRFKRQADEQDARIHQSVNASPEIERQSKLARAKYYFLLREARHRRTRFQ</sequence>
<protein>
    <recommendedName>
        <fullName evidence="3">YaaL</fullName>
    </recommendedName>
</protein>
<keyword evidence="2" id="KW-1185">Reference proteome</keyword>
<dbReference type="STRING" id="439292.Bsel_0026"/>
<evidence type="ECO:0000313" key="1">
    <source>
        <dbReference type="EMBL" id="ADH97577.1"/>
    </source>
</evidence>
<proteinExistence type="predicted"/>
<dbReference type="RefSeq" id="WP_013171007.1">
    <property type="nucleotide sequence ID" value="NC_014219.1"/>
</dbReference>
<reference evidence="1" key="1">
    <citation type="submission" date="2009-10" db="EMBL/GenBank/DDBJ databases">
        <title>Complete sequence of Bacillus selenitireducens MLS10.</title>
        <authorList>
            <consortium name="US DOE Joint Genome Institute"/>
            <person name="Lucas S."/>
            <person name="Copeland A."/>
            <person name="Lapidus A."/>
            <person name="Glavina del Rio T."/>
            <person name="Dalin E."/>
            <person name="Tice H."/>
            <person name="Bruce D."/>
            <person name="Goodwin L."/>
            <person name="Pitluck S."/>
            <person name="Sims D."/>
            <person name="Brettin T."/>
            <person name="Detter J.C."/>
            <person name="Han C."/>
            <person name="Larimer F."/>
            <person name="Land M."/>
            <person name="Hauser L."/>
            <person name="Kyrpides N."/>
            <person name="Ovchinnikova G."/>
            <person name="Stolz J."/>
        </authorList>
    </citation>
    <scope>NUCLEOTIDE SEQUENCE [LARGE SCALE GENOMIC DNA]</scope>
    <source>
        <strain evidence="1">MLS10</strain>
    </source>
</reference>
<dbReference type="HOGENOM" id="CLU_187598_1_0_9"/>